<reference evidence="2 3" key="1">
    <citation type="journal article" date="2016" name="Antonie Van Leeuwenhoek">
        <title>Denitratimonas tolerans gen. nov., sp. nov., a denitrifying bacterium isolated from a bioreactor for tannery wastewater treatment.</title>
        <authorList>
            <person name="Han S.I."/>
            <person name="Kim J.O."/>
            <person name="Lee Y.R."/>
            <person name="Ekpeghere K.I."/>
            <person name="Koh S.C."/>
            <person name="Whang K.S."/>
        </authorList>
    </citation>
    <scope>NUCLEOTIDE SEQUENCE [LARGE SCALE GENOMIC DNA]</scope>
    <source>
        <strain evidence="2 3">KACC 17565</strain>
    </source>
</reference>
<feature type="transmembrane region" description="Helical" evidence="1">
    <location>
        <begin position="313"/>
        <end position="332"/>
    </location>
</feature>
<accession>A0AAW9RAA2</accession>
<gene>
    <name evidence="2" type="ORF">WB794_10885</name>
</gene>
<name>A0AAW9RAA2_9GAMM</name>
<evidence type="ECO:0000313" key="3">
    <source>
        <dbReference type="Proteomes" id="UP001364472"/>
    </source>
</evidence>
<feature type="transmembrane region" description="Helical" evidence="1">
    <location>
        <begin position="41"/>
        <end position="64"/>
    </location>
</feature>
<protein>
    <recommendedName>
        <fullName evidence="4">DUF2868 domain-containing protein</fullName>
    </recommendedName>
</protein>
<sequence length="379" mass="41114">MSGLEPNTRPMTGYPFDPYAFQRTCLWRNRMARWRQAPGETAFHAAIWLALTFMLGAAAVSLAARRDLADGLLALTRPAPWAWLVAWGGLIAMRVRERERERERRDAADWLAVQPVAARVRARERMRVVFAGVWPHALAGALLFGFLRLPREAWGWLALMLVAASAAGAAWARWRRPSADRAVHTGAASATGSAHHFAGRGCLWRWQAREALAGIGPRALRHGLWMLLLIPVGASALGAALALASGLLLAAYLTAWRRGLAVLLEAERWLGAQPARARFWLSGLIVPLALALLGAGVAGFALAALGAVRTAPWIGAALFAVAILHGLCALALRRTPGRIALDLTLRLTVLGATWQAFAPLLAPLWLAMCLRLLHRGTRA</sequence>
<feature type="transmembrane region" description="Helical" evidence="1">
    <location>
        <begin position="79"/>
        <end position="95"/>
    </location>
</feature>
<proteinExistence type="predicted"/>
<feature type="transmembrane region" description="Helical" evidence="1">
    <location>
        <begin position="279"/>
        <end position="306"/>
    </location>
</feature>
<dbReference type="AlphaFoldDB" id="A0AAW9RAA2"/>
<feature type="transmembrane region" description="Helical" evidence="1">
    <location>
        <begin position="128"/>
        <end position="147"/>
    </location>
</feature>
<evidence type="ECO:0008006" key="4">
    <source>
        <dbReference type="Google" id="ProtNLM"/>
    </source>
</evidence>
<dbReference type="RefSeq" id="WP_337335880.1">
    <property type="nucleotide sequence ID" value="NZ_JBBDHC010000016.1"/>
</dbReference>
<dbReference type="Proteomes" id="UP001364472">
    <property type="component" value="Unassembled WGS sequence"/>
</dbReference>
<evidence type="ECO:0000256" key="1">
    <source>
        <dbReference type="SAM" id="Phobius"/>
    </source>
</evidence>
<feature type="transmembrane region" description="Helical" evidence="1">
    <location>
        <begin position="153"/>
        <end position="172"/>
    </location>
</feature>
<organism evidence="2 3">
    <name type="scientific">Denitratimonas tolerans</name>
    <dbReference type="NCBI Taxonomy" id="1338420"/>
    <lineage>
        <taxon>Bacteria</taxon>
        <taxon>Pseudomonadati</taxon>
        <taxon>Pseudomonadota</taxon>
        <taxon>Gammaproteobacteria</taxon>
        <taxon>Lysobacterales</taxon>
        <taxon>Lysobacteraceae</taxon>
        <taxon>Denitratimonas</taxon>
    </lineage>
</organism>
<keyword evidence="1" id="KW-0472">Membrane</keyword>
<dbReference type="EMBL" id="JBBDHC010000016">
    <property type="protein sequence ID" value="MEJ1250174.1"/>
    <property type="molecule type" value="Genomic_DNA"/>
</dbReference>
<feature type="transmembrane region" description="Helical" evidence="1">
    <location>
        <begin position="224"/>
        <end position="253"/>
    </location>
</feature>
<feature type="transmembrane region" description="Helical" evidence="1">
    <location>
        <begin position="352"/>
        <end position="373"/>
    </location>
</feature>
<keyword evidence="1" id="KW-1133">Transmembrane helix</keyword>
<comment type="caution">
    <text evidence="2">The sequence shown here is derived from an EMBL/GenBank/DDBJ whole genome shotgun (WGS) entry which is preliminary data.</text>
</comment>
<keyword evidence="1" id="KW-0812">Transmembrane</keyword>
<keyword evidence="3" id="KW-1185">Reference proteome</keyword>
<evidence type="ECO:0000313" key="2">
    <source>
        <dbReference type="EMBL" id="MEJ1250174.1"/>
    </source>
</evidence>